<evidence type="ECO:0000256" key="5">
    <source>
        <dbReference type="ARBA" id="ARBA00022989"/>
    </source>
</evidence>
<comment type="similarity">
    <text evidence="3 7">Belongs to the PRA1 family.</text>
</comment>
<organism evidence="8 9">
    <name type="scientific">Symbiochloris irregularis</name>
    <dbReference type="NCBI Taxonomy" id="706552"/>
    <lineage>
        <taxon>Eukaryota</taxon>
        <taxon>Viridiplantae</taxon>
        <taxon>Chlorophyta</taxon>
        <taxon>core chlorophytes</taxon>
        <taxon>Trebouxiophyceae</taxon>
        <taxon>Trebouxiales</taxon>
        <taxon>Trebouxiaceae</taxon>
        <taxon>Symbiochloris</taxon>
    </lineage>
</organism>
<keyword evidence="9" id="KW-1185">Reference proteome</keyword>
<evidence type="ECO:0000256" key="2">
    <source>
        <dbReference type="ARBA" id="ARBA00004141"/>
    </source>
</evidence>
<reference evidence="8 9" key="1">
    <citation type="journal article" date="2024" name="Nat. Commun.">
        <title>Phylogenomics reveals the evolutionary origins of lichenization in chlorophyte algae.</title>
        <authorList>
            <person name="Puginier C."/>
            <person name="Libourel C."/>
            <person name="Otte J."/>
            <person name="Skaloud P."/>
            <person name="Haon M."/>
            <person name="Grisel S."/>
            <person name="Petersen M."/>
            <person name="Berrin J.G."/>
            <person name="Delaux P.M."/>
            <person name="Dal Grande F."/>
            <person name="Keller J."/>
        </authorList>
    </citation>
    <scope>NUCLEOTIDE SEQUENCE [LARGE SCALE GENOMIC DNA]</scope>
    <source>
        <strain evidence="8 9">SAG 2036</strain>
    </source>
</reference>
<dbReference type="PANTHER" id="PTHR19317">
    <property type="entry name" value="PRENYLATED RAB ACCEPTOR 1-RELATED"/>
    <property type="match status" value="1"/>
</dbReference>
<evidence type="ECO:0000313" key="9">
    <source>
        <dbReference type="Proteomes" id="UP001465755"/>
    </source>
</evidence>
<evidence type="ECO:0000256" key="7">
    <source>
        <dbReference type="RuleBase" id="RU363107"/>
    </source>
</evidence>
<dbReference type="Proteomes" id="UP001465755">
    <property type="component" value="Unassembled WGS sequence"/>
</dbReference>
<comment type="subcellular location">
    <subcellularLocation>
        <location evidence="2 7">Membrane</location>
        <topology evidence="2 7">Multi-pass membrane protein</topology>
    </subcellularLocation>
</comment>
<evidence type="ECO:0000256" key="1">
    <source>
        <dbReference type="ARBA" id="ARBA00002501"/>
    </source>
</evidence>
<dbReference type="GO" id="GO:0016020">
    <property type="term" value="C:membrane"/>
    <property type="evidence" value="ECO:0007669"/>
    <property type="project" value="UniProtKB-SubCell"/>
</dbReference>
<accession>A0AAW1PHS4</accession>
<sequence>MSDEKPPPAAVASPNPLMVAAGRAKDSVASIFKERKPWGELADRTSFSRPANFAEAMSRLRKNAAYFRVNYLLFVGVVTAVCFCLHPASLFVVAFLAMAWLYLFIVRQAPIVIGGRTFSEREKFIGISIVSLIVTFFLTSVGTILFLALGISVAGIALHGSLRVPDDLFTDEAETQQGLFGFLTAPTSSVANGANLV</sequence>
<feature type="transmembrane region" description="Helical" evidence="7">
    <location>
        <begin position="94"/>
        <end position="113"/>
    </location>
</feature>
<feature type="transmembrane region" description="Helical" evidence="7">
    <location>
        <begin position="125"/>
        <end position="158"/>
    </location>
</feature>
<dbReference type="GO" id="GO:0016192">
    <property type="term" value="P:vesicle-mediated transport"/>
    <property type="evidence" value="ECO:0007669"/>
    <property type="project" value="UniProtKB-ARBA"/>
</dbReference>
<evidence type="ECO:0000256" key="4">
    <source>
        <dbReference type="ARBA" id="ARBA00022692"/>
    </source>
</evidence>
<evidence type="ECO:0000256" key="3">
    <source>
        <dbReference type="ARBA" id="ARBA00006483"/>
    </source>
</evidence>
<keyword evidence="7" id="KW-0813">Transport</keyword>
<comment type="function">
    <text evidence="1 7">May be involved in both secretory and endocytic intracellular trafficking in the endosomal/prevacuolar compartments.</text>
</comment>
<name>A0AAW1PHS4_9CHLO</name>
<gene>
    <name evidence="8" type="ORF">WJX73_008683</name>
</gene>
<dbReference type="EMBL" id="JALJOQ010000031">
    <property type="protein sequence ID" value="KAK9807374.1"/>
    <property type="molecule type" value="Genomic_DNA"/>
</dbReference>
<evidence type="ECO:0000313" key="8">
    <source>
        <dbReference type="EMBL" id="KAK9807374.1"/>
    </source>
</evidence>
<keyword evidence="5 7" id="KW-1133">Transmembrane helix</keyword>
<feature type="transmembrane region" description="Helical" evidence="7">
    <location>
        <begin position="69"/>
        <end position="88"/>
    </location>
</feature>
<dbReference type="PANTHER" id="PTHR19317:SF0">
    <property type="entry name" value="PRENYLATED RAB ACCEPTOR PROTEIN 1"/>
    <property type="match status" value="1"/>
</dbReference>
<dbReference type="Pfam" id="PF03208">
    <property type="entry name" value="PRA1"/>
    <property type="match status" value="1"/>
</dbReference>
<dbReference type="GO" id="GO:0005783">
    <property type="term" value="C:endoplasmic reticulum"/>
    <property type="evidence" value="ECO:0007669"/>
    <property type="project" value="UniProtKB-ARBA"/>
</dbReference>
<evidence type="ECO:0000256" key="6">
    <source>
        <dbReference type="ARBA" id="ARBA00023136"/>
    </source>
</evidence>
<dbReference type="AlphaFoldDB" id="A0AAW1PHS4"/>
<proteinExistence type="inferred from homology"/>
<dbReference type="InterPro" id="IPR004895">
    <property type="entry name" value="Prenylated_rab_accept_PRA1"/>
</dbReference>
<keyword evidence="4 7" id="KW-0812">Transmembrane</keyword>
<protein>
    <recommendedName>
        <fullName evidence="7">PRA1 family protein</fullName>
    </recommendedName>
</protein>
<keyword evidence="6 7" id="KW-0472">Membrane</keyword>
<dbReference type="GO" id="GO:0005794">
    <property type="term" value="C:Golgi apparatus"/>
    <property type="evidence" value="ECO:0007669"/>
    <property type="project" value="TreeGrafter"/>
</dbReference>
<comment type="caution">
    <text evidence="8">The sequence shown here is derived from an EMBL/GenBank/DDBJ whole genome shotgun (WGS) entry which is preliminary data.</text>
</comment>